<evidence type="ECO:0000313" key="3">
    <source>
        <dbReference type="EMBL" id="SVC10334.1"/>
    </source>
</evidence>
<feature type="compositionally biased region" description="Polar residues" evidence="2">
    <location>
        <begin position="61"/>
        <end position="78"/>
    </location>
</feature>
<reference evidence="3" key="1">
    <citation type="submission" date="2018-05" db="EMBL/GenBank/DDBJ databases">
        <authorList>
            <person name="Lanie J.A."/>
            <person name="Ng W.-L."/>
            <person name="Kazmierczak K.M."/>
            <person name="Andrzejewski T.M."/>
            <person name="Davidsen T.M."/>
            <person name="Wayne K.J."/>
            <person name="Tettelin H."/>
            <person name="Glass J.I."/>
            <person name="Rusch D."/>
            <person name="Podicherti R."/>
            <person name="Tsui H.-C.T."/>
            <person name="Winkler M.E."/>
        </authorList>
    </citation>
    <scope>NUCLEOTIDE SEQUENCE</scope>
</reference>
<feature type="region of interest" description="Disordered" evidence="2">
    <location>
        <begin position="221"/>
        <end position="244"/>
    </location>
</feature>
<feature type="region of interest" description="Disordered" evidence="2">
    <location>
        <begin position="61"/>
        <end position="82"/>
    </location>
</feature>
<dbReference type="AlphaFoldDB" id="A0A382JDH4"/>
<evidence type="ECO:0008006" key="4">
    <source>
        <dbReference type="Google" id="ProtNLM"/>
    </source>
</evidence>
<protein>
    <recommendedName>
        <fullName evidence="4">DUF4175 domain-containing protein</fullName>
    </recommendedName>
</protein>
<name>A0A382JDH4_9ZZZZ</name>
<feature type="coiled-coil region" evidence="1">
    <location>
        <begin position="34"/>
        <end position="61"/>
    </location>
</feature>
<evidence type="ECO:0000256" key="1">
    <source>
        <dbReference type="SAM" id="Coils"/>
    </source>
</evidence>
<keyword evidence="1" id="KW-0175">Coiled coil</keyword>
<organism evidence="3">
    <name type="scientific">marine metagenome</name>
    <dbReference type="NCBI Taxonomy" id="408172"/>
    <lineage>
        <taxon>unclassified sequences</taxon>
        <taxon>metagenomes</taxon>
        <taxon>ecological metagenomes</taxon>
    </lineage>
</organism>
<sequence length="331" mass="39068">YLLEQQDAENTLQEGEDVFQYLQQLEQWLEEMKRNPENANLEALMQMLQQLEQRMNKNLTTQEQTQQWLDSGNSQKSQNKQHKIPLSSLMETMRELIQQKRFDEAQQLLDQLLSTMNRQQQDLQQALAENSQQRFSQTSRDLQQMMSQAQQTLARESQVRKMLQPHQSTTKLPGDTGKQAAELQRQISELIRKMQSGMMQLPESSMLNTRAPQRELKLSQQASSLTEGNLKHSRPMPAFQSAGDTQKSLERLAQNLSNLQQQVQQMSNNRMMAQREGRGRRYWSEKSVRPMKFEYEFQANPLFREKIQNEQVQDSQRRTKLEQQYLQEVMR</sequence>
<feature type="non-terminal residue" evidence="3">
    <location>
        <position position="1"/>
    </location>
</feature>
<accession>A0A382JDH4</accession>
<gene>
    <name evidence="3" type="ORF">METZ01_LOCUS263188</name>
</gene>
<proteinExistence type="predicted"/>
<evidence type="ECO:0000256" key="2">
    <source>
        <dbReference type="SAM" id="MobiDB-lite"/>
    </source>
</evidence>
<feature type="coiled-coil region" evidence="1">
    <location>
        <begin position="102"/>
        <end position="133"/>
    </location>
</feature>
<dbReference type="EMBL" id="UINC01073729">
    <property type="protein sequence ID" value="SVC10334.1"/>
    <property type="molecule type" value="Genomic_DNA"/>
</dbReference>